<dbReference type="SUPFAM" id="SSF52172">
    <property type="entry name" value="CheY-like"/>
    <property type="match status" value="1"/>
</dbReference>
<dbReference type="EMBL" id="LT629749">
    <property type="protein sequence ID" value="SDS58952.1"/>
    <property type="molecule type" value="Genomic_DNA"/>
</dbReference>
<dbReference type="OrthoDB" id="9808843at2"/>
<name>A0A1H1TF91_9ACTN</name>
<dbReference type="CDD" id="cd17535">
    <property type="entry name" value="REC_NarL-like"/>
    <property type="match status" value="1"/>
</dbReference>
<dbReference type="InterPro" id="IPR016032">
    <property type="entry name" value="Sig_transdc_resp-reg_C-effctor"/>
</dbReference>
<keyword evidence="1 3" id="KW-0597">Phosphoprotein</keyword>
<evidence type="ECO:0000313" key="7">
    <source>
        <dbReference type="Proteomes" id="UP000199092"/>
    </source>
</evidence>
<feature type="domain" description="HTH luxR-type" evidence="4">
    <location>
        <begin position="157"/>
        <end position="222"/>
    </location>
</feature>
<dbReference type="InterPro" id="IPR000792">
    <property type="entry name" value="Tscrpt_reg_LuxR_C"/>
</dbReference>
<dbReference type="Gene3D" id="1.10.10.10">
    <property type="entry name" value="Winged helix-like DNA-binding domain superfamily/Winged helix DNA-binding domain"/>
    <property type="match status" value="1"/>
</dbReference>
<dbReference type="PANTHER" id="PTHR43214:SF44">
    <property type="entry name" value="TWO-COMPONENT RESPONSE REGULATOR"/>
    <property type="match status" value="1"/>
</dbReference>
<dbReference type="GO" id="GO:0006355">
    <property type="term" value="P:regulation of DNA-templated transcription"/>
    <property type="evidence" value="ECO:0007669"/>
    <property type="project" value="InterPro"/>
</dbReference>
<dbReference type="InterPro" id="IPR058245">
    <property type="entry name" value="NreC/VraR/RcsB-like_REC"/>
</dbReference>
<evidence type="ECO:0000259" key="4">
    <source>
        <dbReference type="PROSITE" id="PS50043"/>
    </source>
</evidence>
<sequence length="226" mass="23371">MSDHEDATGAAGSGTATTAPEPVTVVIVDDHRSFAELLRRALEMAGGFRCVGLATTADEGVACVRELQPAVVVMDIQMPGTDGLAATRSLRAACPHTAVAVVTALGTGEWMARAARAGASAFIPKDTPLAELVAMLREARPGRMQVAPSLLQIGATGDGRAHGLTPRQVEVLACISRGLDATSTARVMGISVGTCRGYIKAVYATLQVSSRIAAVNRARELHLIGS</sequence>
<dbReference type="SMART" id="SM00421">
    <property type="entry name" value="HTH_LUXR"/>
    <property type="match status" value="1"/>
</dbReference>
<dbReference type="GO" id="GO:0000160">
    <property type="term" value="P:phosphorelay signal transduction system"/>
    <property type="evidence" value="ECO:0007669"/>
    <property type="project" value="InterPro"/>
</dbReference>
<feature type="domain" description="Response regulatory" evidence="5">
    <location>
        <begin position="24"/>
        <end position="140"/>
    </location>
</feature>
<organism evidence="6 7">
    <name type="scientific">Friedmanniella luteola</name>
    <dbReference type="NCBI Taxonomy" id="546871"/>
    <lineage>
        <taxon>Bacteria</taxon>
        <taxon>Bacillati</taxon>
        <taxon>Actinomycetota</taxon>
        <taxon>Actinomycetes</taxon>
        <taxon>Propionibacteriales</taxon>
        <taxon>Nocardioidaceae</taxon>
        <taxon>Friedmanniella</taxon>
    </lineage>
</organism>
<dbReference type="GO" id="GO:0003677">
    <property type="term" value="F:DNA binding"/>
    <property type="evidence" value="ECO:0007669"/>
    <property type="project" value="UniProtKB-KW"/>
</dbReference>
<dbReference type="PROSITE" id="PS50043">
    <property type="entry name" value="HTH_LUXR_2"/>
    <property type="match status" value="1"/>
</dbReference>
<dbReference type="Pfam" id="PF00072">
    <property type="entry name" value="Response_reg"/>
    <property type="match status" value="1"/>
</dbReference>
<keyword evidence="7" id="KW-1185">Reference proteome</keyword>
<dbReference type="Proteomes" id="UP000199092">
    <property type="component" value="Chromosome I"/>
</dbReference>
<feature type="modified residue" description="4-aspartylphosphate" evidence="3">
    <location>
        <position position="75"/>
    </location>
</feature>
<gene>
    <name evidence="6" type="ORF">SAMN04488543_2014</name>
</gene>
<dbReference type="Pfam" id="PF00196">
    <property type="entry name" value="GerE"/>
    <property type="match status" value="1"/>
</dbReference>
<keyword evidence="2 6" id="KW-0238">DNA-binding</keyword>
<dbReference type="InterPro" id="IPR001789">
    <property type="entry name" value="Sig_transdc_resp-reg_receiver"/>
</dbReference>
<dbReference type="SMART" id="SM00448">
    <property type="entry name" value="REC"/>
    <property type="match status" value="1"/>
</dbReference>
<evidence type="ECO:0000313" key="6">
    <source>
        <dbReference type="EMBL" id="SDS58952.1"/>
    </source>
</evidence>
<dbReference type="STRING" id="546871.SAMN04488543_2014"/>
<dbReference type="PANTHER" id="PTHR43214">
    <property type="entry name" value="TWO-COMPONENT RESPONSE REGULATOR"/>
    <property type="match status" value="1"/>
</dbReference>
<evidence type="ECO:0000256" key="1">
    <source>
        <dbReference type="ARBA" id="ARBA00022553"/>
    </source>
</evidence>
<dbReference type="Gene3D" id="3.40.50.2300">
    <property type="match status" value="1"/>
</dbReference>
<evidence type="ECO:0000256" key="3">
    <source>
        <dbReference type="PROSITE-ProRule" id="PRU00169"/>
    </source>
</evidence>
<dbReference type="CDD" id="cd06170">
    <property type="entry name" value="LuxR_C_like"/>
    <property type="match status" value="1"/>
</dbReference>
<dbReference type="SUPFAM" id="SSF46894">
    <property type="entry name" value="C-terminal effector domain of the bipartite response regulators"/>
    <property type="match status" value="1"/>
</dbReference>
<dbReference type="AlphaFoldDB" id="A0A1H1TF91"/>
<reference evidence="6 7" key="1">
    <citation type="submission" date="2016-10" db="EMBL/GenBank/DDBJ databases">
        <authorList>
            <person name="de Groot N.N."/>
        </authorList>
    </citation>
    <scope>NUCLEOTIDE SEQUENCE [LARGE SCALE GENOMIC DNA]</scope>
    <source>
        <strain evidence="6 7">DSM 21741</strain>
    </source>
</reference>
<proteinExistence type="predicted"/>
<evidence type="ECO:0000256" key="2">
    <source>
        <dbReference type="ARBA" id="ARBA00023125"/>
    </source>
</evidence>
<dbReference type="PROSITE" id="PS50110">
    <property type="entry name" value="RESPONSE_REGULATORY"/>
    <property type="match status" value="1"/>
</dbReference>
<dbReference type="InterPro" id="IPR011006">
    <property type="entry name" value="CheY-like_superfamily"/>
</dbReference>
<evidence type="ECO:0000259" key="5">
    <source>
        <dbReference type="PROSITE" id="PS50110"/>
    </source>
</evidence>
<dbReference type="InterPro" id="IPR036388">
    <property type="entry name" value="WH-like_DNA-bd_sf"/>
</dbReference>
<dbReference type="RefSeq" id="WP_091412591.1">
    <property type="nucleotide sequence ID" value="NZ_LT629749.1"/>
</dbReference>
<dbReference type="InterPro" id="IPR039420">
    <property type="entry name" value="WalR-like"/>
</dbReference>
<accession>A0A1H1TF91</accession>
<protein>
    <submittedName>
        <fullName evidence="6">DNA-binding response regulator, NarL/FixJ family, contains REC and HTH domains</fullName>
    </submittedName>
</protein>